<dbReference type="InterPro" id="IPR018073">
    <property type="entry name" value="Prot_inh_cystat_CS"/>
</dbReference>
<dbReference type="Pfam" id="PF16845">
    <property type="entry name" value="SQAPI"/>
    <property type="match status" value="1"/>
</dbReference>
<dbReference type="Proteomes" id="UP001202328">
    <property type="component" value="Unassembled WGS sequence"/>
</dbReference>
<organism evidence="5 6">
    <name type="scientific">Papaver atlanticum</name>
    <dbReference type="NCBI Taxonomy" id="357466"/>
    <lineage>
        <taxon>Eukaryota</taxon>
        <taxon>Viridiplantae</taxon>
        <taxon>Streptophyta</taxon>
        <taxon>Embryophyta</taxon>
        <taxon>Tracheophyta</taxon>
        <taxon>Spermatophyta</taxon>
        <taxon>Magnoliopsida</taxon>
        <taxon>Ranunculales</taxon>
        <taxon>Papaveraceae</taxon>
        <taxon>Papaveroideae</taxon>
        <taxon>Papaver</taxon>
    </lineage>
</organism>
<dbReference type="CDD" id="cd00042">
    <property type="entry name" value="CY"/>
    <property type="match status" value="1"/>
</dbReference>
<sequence length="151" mass="16974">MLLKSSSSSSSLSIMIMLLCFMLFTTLSCCSSSSIFVYGREGRKVGGRMEVKDVKNNKEIQKLGKFCVEEFNKNLERDIQNGLVSSNEEYEFLDYNEVVEAEKQVVSGLKYYLKISALTSVSGVEKKFDAVVVVKPWIRSKVLLNFAPSVN</sequence>
<keyword evidence="3" id="KW-1133">Transmembrane helix</keyword>
<reference evidence="5" key="1">
    <citation type="submission" date="2022-04" db="EMBL/GenBank/DDBJ databases">
        <title>A functionally conserved STORR gene fusion in Papaver species that diverged 16.8 million years ago.</title>
        <authorList>
            <person name="Catania T."/>
        </authorList>
    </citation>
    <scope>NUCLEOTIDE SEQUENCE</scope>
    <source>
        <strain evidence="5">S-188037</strain>
    </source>
</reference>
<feature type="domain" description="Cystatin" evidence="4">
    <location>
        <begin position="43"/>
        <end position="149"/>
    </location>
</feature>
<dbReference type="PROSITE" id="PS51257">
    <property type="entry name" value="PROKAR_LIPOPROTEIN"/>
    <property type="match status" value="1"/>
</dbReference>
<evidence type="ECO:0000256" key="2">
    <source>
        <dbReference type="ARBA" id="ARBA00022704"/>
    </source>
</evidence>
<evidence type="ECO:0000256" key="1">
    <source>
        <dbReference type="ARBA" id="ARBA00022690"/>
    </source>
</evidence>
<evidence type="ECO:0000313" key="6">
    <source>
        <dbReference type="Proteomes" id="UP001202328"/>
    </source>
</evidence>
<dbReference type="SUPFAM" id="SSF54403">
    <property type="entry name" value="Cystatin/monellin"/>
    <property type="match status" value="1"/>
</dbReference>
<evidence type="ECO:0000259" key="4">
    <source>
        <dbReference type="SMART" id="SM00043"/>
    </source>
</evidence>
<name>A0AAD4SX85_9MAGN</name>
<dbReference type="PANTHER" id="PTHR47373">
    <property type="entry name" value="CYSTEINE PROTEINASE INHIBITOR 2"/>
    <property type="match status" value="1"/>
</dbReference>
<dbReference type="InterPro" id="IPR046350">
    <property type="entry name" value="Cystatin_sf"/>
</dbReference>
<dbReference type="PANTHER" id="PTHR47373:SF1">
    <property type="entry name" value="CYSTEINE PROTEINASE INHIBITOR 2"/>
    <property type="match status" value="1"/>
</dbReference>
<protein>
    <recommendedName>
        <fullName evidence="4">Cystatin domain-containing protein</fullName>
    </recommendedName>
</protein>
<dbReference type="Gene3D" id="3.10.450.10">
    <property type="match status" value="1"/>
</dbReference>
<keyword evidence="3" id="KW-0812">Transmembrane</keyword>
<dbReference type="EMBL" id="JAJJMB010008071">
    <property type="protein sequence ID" value="KAI3925963.1"/>
    <property type="molecule type" value="Genomic_DNA"/>
</dbReference>
<keyword evidence="3" id="KW-0472">Membrane</keyword>
<dbReference type="PROSITE" id="PS00287">
    <property type="entry name" value="CYSTATIN"/>
    <property type="match status" value="1"/>
</dbReference>
<keyword evidence="6" id="KW-1185">Reference proteome</keyword>
<dbReference type="AlphaFoldDB" id="A0AAD4SX85"/>
<evidence type="ECO:0000313" key="5">
    <source>
        <dbReference type="EMBL" id="KAI3925963.1"/>
    </source>
</evidence>
<dbReference type="InterPro" id="IPR000010">
    <property type="entry name" value="Cystatin_dom"/>
</dbReference>
<accession>A0AAD4SX85</accession>
<comment type="caution">
    <text evidence="5">The sequence shown here is derived from an EMBL/GenBank/DDBJ whole genome shotgun (WGS) entry which is preliminary data.</text>
</comment>
<evidence type="ECO:0000256" key="3">
    <source>
        <dbReference type="SAM" id="Phobius"/>
    </source>
</evidence>
<feature type="transmembrane region" description="Helical" evidence="3">
    <location>
        <begin position="12"/>
        <end position="39"/>
    </location>
</feature>
<dbReference type="SMART" id="SM00043">
    <property type="entry name" value="CY"/>
    <property type="match status" value="1"/>
</dbReference>
<gene>
    <name evidence="5" type="ORF">MKW98_028099</name>
</gene>
<dbReference type="GO" id="GO:0004869">
    <property type="term" value="F:cysteine-type endopeptidase inhibitor activity"/>
    <property type="evidence" value="ECO:0007669"/>
    <property type="project" value="UniProtKB-KW"/>
</dbReference>
<proteinExistence type="predicted"/>
<keyword evidence="1" id="KW-0646">Protease inhibitor</keyword>
<keyword evidence="2" id="KW-0789">Thiol protease inhibitor</keyword>